<evidence type="ECO:0000313" key="1">
    <source>
        <dbReference type="EMBL" id="MFC3766064.1"/>
    </source>
</evidence>
<sequence length="111" mass="11562">MGINIGGGRLEMDTHVVGAAMTELRSAGEAFKSAWATADAAIRANEWGLGSDDLAQQFVPNYQASAEALRPCAEGIEPTCTAYADGGDLAVKDYCDVNERLAAQIRGAGVV</sequence>
<dbReference type="Proteomes" id="UP001595699">
    <property type="component" value="Unassembled WGS sequence"/>
</dbReference>
<dbReference type="EMBL" id="JBHRZH010000047">
    <property type="protein sequence ID" value="MFC3766064.1"/>
    <property type="molecule type" value="Genomic_DNA"/>
</dbReference>
<evidence type="ECO:0000313" key="2">
    <source>
        <dbReference type="Proteomes" id="UP001595699"/>
    </source>
</evidence>
<protein>
    <submittedName>
        <fullName evidence="1">Uncharacterized protein</fullName>
    </submittedName>
</protein>
<reference evidence="2" key="1">
    <citation type="journal article" date="2019" name="Int. J. Syst. Evol. Microbiol.">
        <title>The Global Catalogue of Microorganisms (GCM) 10K type strain sequencing project: providing services to taxonomists for standard genome sequencing and annotation.</title>
        <authorList>
            <consortium name="The Broad Institute Genomics Platform"/>
            <consortium name="The Broad Institute Genome Sequencing Center for Infectious Disease"/>
            <person name="Wu L."/>
            <person name="Ma J."/>
        </authorList>
    </citation>
    <scope>NUCLEOTIDE SEQUENCE [LARGE SCALE GENOMIC DNA]</scope>
    <source>
        <strain evidence="2">CGMCC 4.7241</strain>
    </source>
</reference>
<proteinExistence type="predicted"/>
<comment type="caution">
    <text evidence="1">The sequence shown here is derived from an EMBL/GenBank/DDBJ whole genome shotgun (WGS) entry which is preliminary data.</text>
</comment>
<organism evidence="1 2">
    <name type="scientific">Tenggerimyces flavus</name>
    <dbReference type="NCBI Taxonomy" id="1708749"/>
    <lineage>
        <taxon>Bacteria</taxon>
        <taxon>Bacillati</taxon>
        <taxon>Actinomycetota</taxon>
        <taxon>Actinomycetes</taxon>
        <taxon>Propionibacteriales</taxon>
        <taxon>Nocardioidaceae</taxon>
        <taxon>Tenggerimyces</taxon>
    </lineage>
</organism>
<accession>A0ABV7YPE0</accession>
<keyword evidence="2" id="KW-1185">Reference proteome</keyword>
<name>A0ABV7YPE0_9ACTN</name>
<dbReference type="RefSeq" id="WP_205121711.1">
    <property type="nucleotide sequence ID" value="NZ_JAFBCM010000001.1"/>
</dbReference>
<gene>
    <name evidence="1" type="ORF">ACFOUW_34885</name>
</gene>